<proteinExistence type="predicted"/>
<evidence type="ECO:0000256" key="7">
    <source>
        <dbReference type="SAM" id="MobiDB-lite"/>
    </source>
</evidence>
<dbReference type="STRING" id="599839.J4GRK3"/>
<dbReference type="GeneID" id="24098536"/>
<accession>J4GRK3</accession>
<dbReference type="OrthoDB" id="1695362at2759"/>
<dbReference type="GO" id="GO:0005739">
    <property type="term" value="C:mitochondrion"/>
    <property type="evidence" value="ECO:0007669"/>
    <property type="project" value="TreeGrafter"/>
</dbReference>
<dbReference type="PANTHER" id="PTHR12318">
    <property type="entry name" value="TESTOSTERONE-REGULATED PROTEIN RP2"/>
    <property type="match status" value="1"/>
</dbReference>
<dbReference type="InterPro" id="IPR000086">
    <property type="entry name" value="NUDIX_hydrolase_dom"/>
</dbReference>
<dbReference type="RefSeq" id="XP_012182908.1">
    <property type="nucleotide sequence ID" value="XM_012327518.1"/>
</dbReference>
<gene>
    <name evidence="9" type="ORF">FIBRA_05769</name>
</gene>
<evidence type="ECO:0000256" key="3">
    <source>
        <dbReference type="ARBA" id="ARBA00022723"/>
    </source>
</evidence>
<dbReference type="Proteomes" id="UP000006352">
    <property type="component" value="Unassembled WGS sequence"/>
</dbReference>
<dbReference type="AlphaFoldDB" id="J4GRK3"/>
<keyword evidence="4" id="KW-0378">Hydrolase</keyword>
<protein>
    <recommendedName>
        <fullName evidence="8">Nudix hydrolase domain-containing protein</fullName>
    </recommendedName>
</protein>
<evidence type="ECO:0000259" key="8">
    <source>
        <dbReference type="PROSITE" id="PS51462"/>
    </source>
</evidence>
<dbReference type="GO" id="GO:0046872">
    <property type="term" value="F:metal ion binding"/>
    <property type="evidence" value="ECO:0007669"/>
    <property type="project" value="UniProtKB-KW"/>
</dbReference>
<dbReference type="Gene3D" id="3.90.79.10">
    <property type="entry name" value="Nucleoside Triphosphate Pyrophosphohydrolase"/>
    <property type="match status" value="1"/>
</dbReference>
<dbReference type="PANTHER" id="PTHR12318:SF0">
    <property type="entry name" value="ACYL-COENZYME A DIPHOSPHATASE NUDT19"/>
    <property type="match status" value="1"/>
</dbReference>
<dbReference type="EMBL" id="HE797121">
    <property type="protein sequence ID" value="CCM03625.1"/>
    <property type="molecule type" value="Genomic_DNA"/>
</dbReference>
<comment type="cofactor">
    <cofactor evidence="2">
        <name>Mg(2+)</name>
        <dbReference type="ChEBI" id="CHEBI:18420"/>
    </cofactor>
</comment>
<reference evidence="9 10" key="1">
    <citation type="journal article" date="2012" name="Appl. Environ. Microbiol.">
        <title>Short-read sequencing for genomic analysis of the brown rot fungus Fibroporia radiculosa.</title>
        <authorList>
            <person name="Tang J.D."/>
            <person name="Perkins A.D."/>
            <person name="Sonstegard T.S."/>
            <person name="Schroeder S.G."/>
            <person name="Burgess S.C."/>
            <person name="Diehl S.V."/>
        </authorList>
    </citation>
    <scope>NUCLEOTIDE SEQUENCE [LARGE SCALE GENOMIC DNA]</scope>
    <source>
        <strain evidence="9 10">TFFH 294</strain>
    </source>
</reference>
<evidence type="ECO:0000256" key="6">
    <source>
        <dbReference type="ARBA" id="ARBA00023211"/>
    </source>
</evidence>
<name>J4GRK3_9APHY</name>
<dbReference type="InterPro" id="IPR039121">
    <property type="entry name" value="NUDT19"/>
</dbReference>
<keyword evidence="5" id="KW-0460">Magnesium</keyword>
<keyword evidence="6" id="KW-0464">Manganese</keyword>
<comment type="cofactor">
    <cofactor evidence="1">
        <name>Mn(2+)</name>
        <dbReference type="ChEBI" id="CHEBI:29035"/>
    </cofactor>
</comment>
<dbReference type="HOGENOM" id="CLU_121537_0_0_1"/>
<keyword evidence="10" id="KW-1185">Reference proteome</keyword>
<dbReference type="InParanoid" id="J4GRK3"/>
<evidence type="ECO:0000256" key="1">
    <source>
        <dbReference type="ARBA" id="ARBA00001936"/>
    </source>
</evidence>
<feature type="region of interest" description="Disordered" evidence="7">
    <location>
        <begin position="1"/>
        <end position="20"/>
    </location>
</feature>
<evidence type="ECO:0000256" key="2">
    <source>
        <dbReference type="ARBA" id="ARBA00001946"/>
    </source>
</evidence>
<sequence>MSRRLTHGMAETQPTPPRLSSSIVIVDGNNEILLVQRNPKSQSYAGTHVFPGGNYDLTQDESIQMTGIREVFEETGLLLASPAPGRALPSDNELDEAREAVHAQKRLFRDFLAQSGFTADCEGIPPSLIQSDSPPF</sequence>
<feature type="domain" description="Nudix hydrolase" evidence="8">
    <location>
        <begin position="16"/>
        <end position="136"/>
    </location>
</feature>
<dbReference type="SUPFAM" id="SSF55811">
    <property type="entry name" value="Nudix"/>
    <property type="match status" value="1"/>
</dbReference>
<dbReference type="InterPro" id="IPR015797">
    <property type="entry name" value="NUDIX_hydrolase-like_dom_sf"/>
</dbReference>
<dbReference type="Pfam" id="PF00293">
    <property type="entry name" value="NUDIX"/>
    <property type="match status" value="1"/>
</dbReference>
<evidence type="ECO:0000313" key="10">
    <source>
        <dbReference type="Proteomes" id="UP000006352"/>
    </source>
</evidence>
<evidence type="ECO:0000256" key="4">
    <source>
        <dbReference type="ARBA" id="ARBA00022801"/>
    </source>
</evidence>
<keyword evidence="3" id="KW-0479">Metal-binding</keyword>
<organism evidence="9 10">
    <name type="scientific">Fibroporia radiculosa</name>
    <dbReference type="NCBI Taxonomy" id="599839"/>
    <lineage>
        <taxon>Eukaryota</taxon>
        <taxon>Fungi</taxon>
        <taxon>Dikarya</taxon>
        <taxon>Basidiomycota</taxon>
        <taxon>Agaricomycotina</taxon>
        <taxon>Agaricomycetes</taxon>
        <taxon>Polyporales</taxon>
        <taxon>Fibroporiaceae</taxon>
        <taxon>Fibroporia</taxon>
    </lineage>
</organism>
<dbReference type="GO" id="GO:0016818">
    <property type="term" value="F:hydrolase activity, acting on acid anhydrides, in phosphorus-containing anhydrides"/>
    <property type="evidence" value="ECO:0007669"/>
    <property type="project" value="InterPro"/>
</dbReference>
<evidence type="ECO:0000313" key="9">
    <source>
        <dbReference type="EMBL" id="CCM03625.1"/>
    </source>
</evidence>
<dbReference type="PROSITE" id="PS51462">
    <property type="entry name" value="NUDIX"/>
    <property type="match status" value="1"/>
</dbReference>
<evidence type="ECO:0000256" key="5">
    <source>
        <dbReference type="ARBA" id="ARBA00022842"/>
    </source>
</evidence>